<feature type="compositionally biased region" description="Basic and acidic residues" evidence="1">
    <location>
        <begin position="66"/>
        <end position="91"/>
    </location>
</feature>
<dbReference type="RefSeq" id="WP_194415394.1">
    <property type="nucleotide sequence ID" value="NZ_BAABKZ010000005.1"/>
</dbReference>
<keyword evidence="3" id="KW-1185">Reference proteome</keyword>
<feature type="region of interest" description="Disordered" evidence="1">
    <location>
        <begin position="1"/>
        <end position="91"/>
    </location>
</feature>
<dbReference type="Proteomes" id="UP001501407">
    <property type="component" value="Unassembled WGS sequence"/>
</dbReference>
<evidence type="ECO:0000256" key="1">
    <source>
        <dbReference type="SAM" id="MobiDB-lite"/>
    </source>
</evidence>
<gene>
    <name evidence="2" type="ORF">GCM10025760_34340</name>
</gene>
<name>A0ABP9MM83_9MICO</name>
<protein>
    <submittedName>
        <fullName evidence="2">Uncharacterized protein</fullName>
    </submittedName>
</protein>
<sequence length="91" mass="10339">MPEALYRGESWDHQQARERLAERDRQAAQRERVDALARRRQAEAARGPESAPPAAEPPAGPAPAEQSKRRTWRDLGPDDINRYALAESRRP</sequence>
<accession>A0ABP9MM83</accession>
<dbReference type="EMBL" id="BAABKZ010000005">
    <property type="protein sequence ID" value="GAA5098857.1"/>
    <property type="molecule type" value="Genomic_DNA"/>
</dbReference>
<comment type="caution">
    <text evidence="2">The sequence shown here is derived from an EMBL/GenBank/DDBJ whole genome shotgun (WGS) entry which is preliminary data.</text>
</comment>
<proteinExistence type="predicted"/>
<reference evidence="3" key="1">
    <citation type="journal article" date="2019" name="Int. J. Syst. Evol. Microbiol.">
        <title>The Global Catalogue of Microorganisms (GCM) 10K type strain sequencing project: providing services to taxonomists for standard genome sequencing and annotation.</title>
        <authorList>
            <consortium name="The Broad Institute Genomics Platform"/>
            <consortium name="The Broad Institute Genome Sequencing Center for Infectious Disease"/>
            <person name="Wu L."/>
            <person name="Ma J."/>
        </authorList>
    </citation>
    <scope>NUCLEOTIDE SEQUENCE [LARGE SCALE GENOMIC DNA]</scope>
    <source>
        <strain evidence="3">JCM 18959</strain>
    </source>
</reference>
<feature type="compositionally biased region" description="Basic and acidic residues" evidence="1">
    <location>
        <begin position="9"/>
        <end position="43"/>
    </location>
</feature>
<feature type="compositionally biased region" description="Pro residues" evidence="1">
    <location>
        <begin position="50"/>
        <end position="61"/>
    </location>
</feature>
<evidence type="ECO:0000313" key="3">
    <source>
        <dbReference type="Proteomes" id="UP001501407"/>
    </source>
</evidence>
<evidence type="ECO:0000313" key="2">
    <source>
        <dbReference type="EMBL" id="GAA5098857.1"/>
    </source>
</evidence>
<organism evidence="2 3">
    <name type="scientific">Microbacterium yannicii</name>
    <dbReference type="NCBI Taxonomy" id="671622"/>
    <lineage>
        <taxon>Bacteria</taxon>
        <taxon>Bacillati</taxon>
        <taxon>Actinomycetota</taxon>
        <taxon>Actinomycetes</taxon>
        <taxon>Micrococcales</taxon>
        <taxon>Microbacteriaceae</taxon>
        <taxon>Microbacterium</taxon>
    </lineage>
</organism>